<reference evidence="1" key="1">
    <citation type="journal article" date="2020" name="Stud. Mycol.">
        <title>101 Dothideomycetes genomes: a test case for predicting lifestyles and emergence of pathogens.</title>
        <authorList>
            <person name="Haridas S."/>
            <person name="Albert R."/>
            <person name="Binder M."/>
            <person name="Bloem J."/>
            <person name="Labutti K."/>
            <person name="Salamov A."/>
            <person name="Andreopoulos B."/>
            <person name="Baker S."/>
            <person name="Barry K."/>
            <person name="Bills G."/>
            <person name="Bluhm B."/>
            <person name="Cannon C."/>
            <person name="Castanera R."/>
            <person name="Culley D."/>
            <person name="Daum C."/>
            <person name="Ezra D."/>
            <person name="Gonzalez J."/>
            <person name="Henrissat B."/>
            <person name="Kuo A."/>
            <person name="Liang C."/>
            <person name="Lipzen A."/>
            <person name="Lutzoni F."/>
            <person name="Magnuson J."/>
            <person name="Mondo S."/>
            <person name="Nolan M."/>
            <person name="Ohm R."/>
            <person name="Pangilinan J."/>
            <person name="Park H.-J."/>
            <person name="Ramirez L."/>
            <person name="Alfaro M."/>
            <person name="Sun H."/>
            <person name="Tritt A."/>
            <person name="Yoshinaga Y."/>
            <person name="Zwiers L.-H."/>
            <person name="Turgeon B."/>
            <person name="Goodwin S."/>
            <person name="Spatafora J."/>
            <person name="Crous P."/>
            <person name="Grigoriev I."/>
        </authorList>
    </citation>
    <scope>NUCLEOTIDE SEQUENCE</scope>
    <source>
        <strain evidence="1">CBS 110217</strain>
    </source>
</reference>
<name>A0A9P4LQ02_9PLEO</name>
<comment type="caution">
    <text evidence="1">The sequence shown here is derived from an EMBL/GenBank/DDBJ whole genome shotgun (WGS) entry which is preliminary data.</text>
</comment>
<organism evidence="1 2">
    <name type="scientific">Setomelanomma holmii</name>
    <dbReference type="NCBI Taxonomy" id="210430"/>
    <lineage>
        <taxon>Eukaryota</taxon>
        <taxon>Fungi</taxon>
        <taxon>Dikarya</taxon>
        <taxon>Ascomycota</taxon>
        <taxon>Pezizomycotina</taxon>
        <taxon>Dothideomycetes</taxon>
        <taxon>Pleosporomycetidae</taxon>
        <taxon>Pleosporales</taxon>
        <taxon>Pleosporineae</taxon>
        <taxon>Phaeosphaeriaceae</taxon>
        <taxon>Setomelanomma</taxon>
    </lineage>
</organism>
<dbReference type="Proteomes" id="UP000799777">
    <property type="component" value="Unassembled WGS sequence"/>
</dbReference>
<evidence type="ECO:0000313" key="2">
    <source>
        <dbReference type="Proteomes" id="UP000799777"/>
    </source>
</evidence>
<proteinExistence type="predicted"/>
<gene>
    <name evidence="1" type="ORF">EK21DRAFT_107160</name>
</gene>
<keyword evidence="2" id="KW-1185">Reference proteome</keyword>
<accession>A0A9P4LQ02</accession>
<dbReference type="OrthoDB" id="4192220at2759"/>
<sequence length="423" mass="47893">MENPASTKTNTPITLPESMFDRLPTEVKLLVFEASHRVGLKRSVTMAMRVSKEWYDLAAPWVWEYTHVDNENVFDFIRSMKQARPVVGTLIYNLTATLSPDEKFLPLDVVASMLDALPPSCLQLELRTGNHDSNGRRAVDFDSKEQMNAMCEALRMTLPRLRHLYLEGMTISPFVFTSLLQGPNLPNMTSLGLNITCMKLIDRRYQGYLHLGPPFALEEAEDGTGPEHSTENWLRLQNLLAQELRMAIETGRFPSIKQLYVIDVQQYGVTTEDEWRLNRVDVLKGIIEVTPINSIKIEQTAIVDSGGSWSEVVFEAWAVASRISKGLKLFDENQYDELMVGAWISSTSGVRIASSEQLDGCHIKHDFEWVDAFESAPSRDSFLRKIKDELPEERAEAVEAAISLLDPSALEAYVIEGLLEWYD</sequence>
<dbReference type="AlphaFoldDB" id="A0A9P4LQ02"/>
<dbReference type="EMBL" id="ML978157">
    <property type="protein sequence ID" value="KAF2035641.1"/>
    <property type="molecule type" value="Genomic_DNA"/>
</dbReference>
<protein>
    <submittedName>
        <fullName evidence="1">Uncharacterized protein</fullName>
    </submittedName>
</protein>
<evidence type="ECO:0000313" key="1">
    <source>
        <dbReference type="EMBL" id="KAF2035641.1"/>
    </source>
</evidence>